<protein>
    <submittedName>
        <fullName evidence="2">Uncharacterized protein</fullName>
    </submittedName>
</protein>
<feature type="region of interest" description="Disordered" evidence="1">
    <location>
        <begin position="1"/>
        <end position="43"/>
    </location>
</feature>
<comment type="caution">
    <text evidence="2">The sequence shown here is derived from an EMBL/GenBank/DDBJ whole genome shotgun (WGS) entry which is preliminary data.</text>
</comment>
<dbReference type="EMBL" id="BQKI01000073">
    <property type="protein sequence ID" value="GJN18585.1"/>
    <property type="molecule type" value="Genomic_DNA"/>
</dbReference>
<sequence>MNKRPITPREGWAVEQADNPNGDEAWSCAEPNEDGFGGGPGAGLRAARAAAVEAAQVTQGRVREEEVKERKRTRGSECADFSLLFLRFLFLEAEALEFS</sequence>
<evidence type="ECO:0000313" key="3">
    <source>
        <dbReference type="Proteomes" id="UP001054889"/>
    </source>
</evidence>
<gene>
    <name evidence="2" type="primary">gb05757</name>
    <name evidence="2" type="ORF">PR202_gb05757</name>
</gene>
<dbReference type="Proteomes" id="UP001054889">
    <property type="component" value="Unassembled WGS sequence"/>
</dbReference>
<name>A0AAV5E7U5_ELECO</name>
<organism evidence="2 3">
    <name type="scientific">Eleusine coracana subsp. coracana</name>
    <dbReference type="NCBI Taxonomy" id="191504"/>
    <lineage>
        <taxon>Eukaryota</taxon>
        <taxon>Viridiplantae</taxon>
        <taxon>Streptophyta</taxon>
        <taxon>Embryophyta</taxon>
        <taxon>Tracheophyta</taxon>
        <taxon>Spermatophyta</taxon>
        <taxon>Magnoliopsida</taxon>
        <taxon>Liliopsida</taxon>
        <taxon>Poales</taxon>
        <taxon>Poaceae</taxon>
        <taxon>PACMAD clade</taxon>
        <taxon>Chloridoideae</taxon>
        <taxon>Cynodonteae</taxon>
        <taxon>Eleusininae</taxon>
        <taxon>Eleusine</taxon>
    </lineage>
</organism>
<evidence type="ECO:0000256" key="1">
    <source>
        <dbReference type="SAM" id="MobiDB-lite"/>
    </source>
</evidence>
<reference evidence="2" key="1">
    <citation type="journal article" date="2018" name="DNA Res.">
        <title>Multiple hybrid de novo genome assembly of finger millet, an orphan allotetraploid crop.</title>
        <authorList>
            <person name="Hatakeyama M."/>
            <person name="Aluri S."/>
            <person name="Balachadran M.T."/>
            <person name="Sivarajan S.R."/>
            <person name="Patrignani A."/>
            <person name="Gruter S."/>
            <person name="Poveda L."/>
            <person name="Shimizu-Inatsugi R."/>
            <person name="Baeten J."/>
            <person name="Francoijs K.J."/>
            <person name="Nataraja K.N."/>
            <person name="Reddy Y.A.N."/>
            <person name="Phadnis S."/>
            <person name="Ravikumar R.L."/>
            <person name="Schlapbach R."/>
            <person name="Sreeman S.M."/>
            <person name="Shimizu K.K."/>
        </authorList>
    </citation>
    <scope>NUCLEOTIDE SEQUENCE</scope>
</reference>
<evidence type="ECO:0000313" key="2">
    <source>
        <dbReference type="EMBL" id="GJN18585.1"/>
    </source>
</evidence>
<proteinExistence type="predicted"/>
<accession>A0AAV5E7U5</accession>
<keyword evidence="3" id="KW-1185">Reference proteome</keyword>
<reference evidence="2" key="2">
    <citation type="submission" date="2021-12" db="EMBL/GenBank/DDBJ databases">
        <title>Resequencing data analysis of finger millet.</title>
        <authorList>
            <person name="Hatakeyama M."/>
            <person name="Aluri S."/>
            <person name="Balachadran M.T."/>
            <person name="Sivarajan S.R."/>
            <person name="Poveda L."/>
            <person name="Shimizu-Inatsugi R."/>
            <person name="Schlapbach R."/>
            <person name="Sreeman S.M."/>
            <person name="Shimizu K.K."/>
        </authorList>
    </citation>
    <scope>NUCLEOTIDE SEQUENCE</scope>
</reference>
<dbReference type="AlphaFoldDB" id="A0AAV5E7U5"/>